<name>A0A7Y0G9M9_9SPHN</name>
<feature type="domain" description="Nitroreductase" evidence="4">
    <location>
        <begin position="74"/>
        <end position="159"/>
    </location>
</feature>
<dbReference type="Pfam" id="PF00881">
    <property type="entry name" value="Nitroreductase"/>
    <property type="match status" value="2"/>
</dbReference>
<dbReference type="AlphaFoldDB" id="A0A7Y0G9M9"/>
<comment type="caution">
    <text evidence="5">The sequence shown here is derived from an EMBL/GenBank/DDBJ whole genome shotgun (WGS) entry which is preliminary data.</text>
</comment>
<organism evidence="5 6">
    <name type="scientific">Novosphingobium olei</name>
    <dbReference type="NCBI Taxonomy" id="2728851"/>
    <lineage>
        <taxon>Bacteria</taxon>
        <taxon>Pseudomonadati</taxon>
        <taxon>Pseudomonadota</taxon>
        <taxon>Alphaproteobacteria</taxon>
        <taxon>Sphingomonadales</taxon>
        <taxon>Sphingomonadaceae</taxon>
        <taxon>Novosphingobium</taxon>
    </lineage>
</organism>
<dbReference type="InterPro" id="IPR000415">
    <property type="entry name" value="Nitroreductase-like"/>
</dbReference>
<reference evidence="5 6" key="1">
    <citation type="submission" date="2020-04" db="EMBL/GenBank/DDBJ databases">
        <title>Novosphingobium sp. TW-4 isolated from soil.</title>
        <authorList>
            <person name="Dahal R.H."/>
            <person name="Chaudhary D.K."/>
        </authorList>
    </citation>
    <scope>NUCLEOTIDE SEQUENCE [LARGE SCALE GENOMIC DNA]</scope>
    <source>
        <strain evidence="5 6">TW-4</strain>
    </source>
</reference>
<feature type="domain" description="Nitroreductase" evidence="4">
    <location>
        <begin position="14"/>
        <end position="57"/>
    </location>
</feature>
<feature type="region of interest" description="Disordered" evidence="3">
    <location>
        <begin position="161"/>
        <end position="196"/>
    </location>
</feature>
<protein>
    <submittedName>
        <fullName evidence="5">Nitroreductase family protein</fullName>
    </submittedName>
</protein>
<evidence type="ECO:0000256" key="2">
    <source>
        <dbReference type="ARBA" id="ARBA00023002"/>
    </source>
</evidence>
<evidence type="ECO:0000256" key="1">
    <source>
        <dbReference type="ARBA" id="ARBA00007118"/>
    </source>
</evidence>
<dbReference type="PANTHER" id="PTHR43673">
    <property type="entry name" value="NAD(P)H NITROREDUCTASE YDGI-RELATED"/>
    <property type="match status" value="1"/>
</dbReference>
<dbReference type="EMBL" id="JABBGM010000002">
    <property type="protein sequence ID" value="NML93233.1"/>
    <property type="molecule type" value="Genomic_DNA"/>
</dbReference>
<dbReference type="Gene3D" id="3.40.109.10">
    <property type="entry name" value="NADH Oxidase"/>
    <property type="match status" value="1"/>
</dbReference>
<keyword evidence="6" id="KW-1185">Reference proteome</keyword>
<dbReference type="RefSeq" id="WP_169492478.1">
    <property type="nucleotide sequence ID" value="NZ_JABBGM010000002.1"/>
</dbReference>
<accession>A0A7Y0G9M9</accession>
<dbReference type="InterPro" id="IPR029479">
    <property type="entry name" value="Nitroreductase"/>
</dbReference>
<dbReference type="GO" id="GO:0016491">
    <property type="term" value="F:oxidoreductase activity"/>
    <property type="evidence" value="ECO:0007669"/>
    <property type="project" value="UniProtKB-KW"/>
</dbReference>
<evidence type="ECO:0000256" key="3">
    <source>
        <dbReference type="SAM" id="MobiDB-lite"/>
    </source>
</evidence>
<gene>
    <name evidence="5" type="ORF">HHL27_06055</name>
</gene>
<evidence type="ECO:0000313" key="5">
    <source>
        <dbReference type="EMBL" id="NML93233.1"/>
    </source>
</evidence>
<proteinExistence type="inferred from homology"/>
<evidence type="ECO:0000313" key="6">
    <source>
        <dbReference type="Proteomes" id="UP000583556"/>
    </source>
</evidence>
<dbReference type="Proteomes" id="UP000583556">
    <property type="component" value="Unassembled WGS sequence"/>
</dbReference>
<keyword evidence="2" id="KW-0560">Oxidoreductase</keyword>
<dbReference type="CDD" id="cd02138">
    <property type="entry name" value="TdsD-like"/>
    <property type="match status" value="1"/>
</dbReference>
<sequence length="196" mass="21310">MTARSAHPLVLPLIADRWSPRSFDAAPVPEADLHVILEAAGLAPSAYNHQPWRFLYAVRGDANWEHFVSLLVPGNSVWAKDAGALVFVLSESTFPRPDGAKTNRSASFDAGAAWALMALQATHMGYHAHAMVGIEFPRVREELGIPEDVRIEAAVAIGRRDAPDKLPDGYREREAPSARKPLGEIAARGKFSDLPA</sequence>
<comment type="similarity">
    <text evidence="1">Belongs to the nitroreductase family.</text>
</comment>
<evidence type="ECO:0000259" key="4">
    <source>
        <dbReference type="Pfam" id="PF00881"/>
    </source>
</evidence>
<dbReference type="PANTHER" id="PTHR43673:SF10">
    <property type="entry name" value="NADH DEHYDROGENASE_NAD(P)H NITROREDUCTASE XCC3605-RELATED"/>
    <property type="match status" value="1"/>
</dbReference>
<dbReference type="SUPFAM" id="SSF55469">
    <property type="entry name" value="FMN-dependent nitroreductase-like"/>
    <property type="match status" value="1"/>
</dbReference>
<feature type="compositionally biased region" description="Basic and acidic residues" evidence="3">
    <location>
        <begin position="161"/>
        <end position="177"/>
    </location>
</feature>